<accession>A0A8H3FN08</accession>
<proteinExistence type="predicted"/>
<sequence>MATIIRRHPRKLVAGIILVGAAYGIAEDILPNPFRSTGVENIEKRYSSGGGSKNHLPGAATKRGDPDSVVGNTETAKGIGSPHHEAHIQGQKPDPSGFDKTWNRAQYNSDKGK</sequence>
<protein>
    <submittedName>
        <fullName evidence="2">Uncharacterized protein</fullName>
    </submittedName>
</protein>
<feature type="region of interest" description="Disordered" evidence="1">
    <location>
        <begin position="45"/>
        <end position="113"/>
    </location>
</feature>
<feature type="compositionally biased region" description="Polar residues" evidence="1">
    <location>
        <begin position="103"/>
        <end position="113"/>
    </location>
</feature>
<evidence type="ECO:0000313" key="3">
    <source>
        <dbReference type="Proteomes" id="UP000664203"/>
    </source>
</evidence>
<dbReference type="EMBL" id="CAJPDR010000195">
    <property type="protein sequence ID" value="CAF9924808.1"/>
    <property type="molecule type" value="Genomic_DNA"/>
</dbReference>
<comment type="caution">
    <text evidence="2">The sequence shown here is derived from an EMBL/GenBank/DDBJ whole genome shotgun (WGS) entry which is preliminary data.</text>
</comment>
<keyword evidence="3" id="KW-1185">Reference proteome</keyword>
<gene>
    <name evidence="2" type="ORF">ALECFALPRED_002837</name>
</gene>
<organism evidence="2 3">
    <name type="scientific">Alectoria fallacina</name>
    <dbReference type="NCBI Taxonomy" id="1903189"/>
    <lineage>
        <taxon>Eukaryota</taxon>
        <taxon>Fungi</taxon>
        <taxon>Dikarya</taxon>
        <taxon>Ascomycota</taxon>
        <taxon>Pezizomycotina</taxon>
        <taxon>Lecanoromycetes</taxon>
        <taxon>OSLEUM clade</taxon>
        <taxon>Lecanoromycetidae</taxon>
        <taxon>Lecanorales</taxon>
        <taxon>Lecanorineae</taxon>
        <taxon>Parmeliaceae</taxon>
        <taxon>Alectoria</taxon>
    </lineage>
</organism>
<reference evidence="2" key="1">
    <citation type="submission" date="2021-03" db="EMBL/GenBank/DDBJ databases">
        <authorList>
            <person name="Tagirdzhanova G."/>
        </authorList>
    </citation>
    <scope>NUCLEOTIDE SEQUENCE</scope>
</reference>
<dbReference type="AlphaFoldDB" id="A0A8H3FN08"/>
<evidence type="ECO:0000313" key="2">
    <source>
        <dbReference type="EMBL" id="CAF9924808.1"/>
    </source>
</evidence>
<dbReference type="Proteomes" id="UP000664203">
    <property type="component" value="Unassembled WGS sequence"/>
</dbReference>
<name>A0A8H3FN08_9LECA</name>
<dbReference type="OrthoDB" id="5373857at2759"/>
<evidence type="ECO:0000256" key="1">
    <source>
        <dbReference type="SAM" id="MobiDB-lite"/>
    </source>
</evidence>